<dbReference type="Proteomes" id="UP000030746">
    <property type="component" value="Unassembled WGS sequence"/>
</dbReference>
<dbReference type="HOGENOM" id="CLU_2266786_0_0_1"/>
<protein>
    <submittedName>
        <fullName evidence="1">Uncharacterized protein</fullName>
    </submittedName>
</protein>
<sequence length="103" mass="11665">MQGGRGKKELRRSKTLPIIDVSKVIPVDPPNGKKNKTQGRKYSVPSHIIEKTASELTSASFPPQCASNQTTGNTERKYSYPFFRRHAITINFLDRVLETQFDN</sequence>
<organism evidence="1 2">
    <name type="scientific">Lottia gigantea</name>
    <name type="common">Giant owl limpet</name>
    <dbReference type="NCBI Taxonomy" id="225164"/>
    <lineage>
        <taxon>Eukaryota</taxon>
        <taxon>Metazoa</taxon>
        <taxon>Spiralia</taxon>
        <taxon>Lophotrochozoa</taxon>
        <taxon>Mollusca</taxon>
        <taxon>Gastropoda</taxon>
        <taxon>Patellogastropoda</taxon>
        <taxon>Lottioidea</taxon>
        <taxon>Lottiidae</taxon>
        <taxon>Lottia</taxon>
    </lineage>
</organism>
<evidence type="ECO:0000313" key="1">
    <source>
        <dbReference type="EMBL" id="ESO85783.1"/>
    </source>
</evidence>
<name>V3Z502_LOTGI</name>
<dbReference type="OrthoDB" id="10640380at2759"/>
<dbReference type="AlphaFoldDB" id="V3Z502"/>
<dbReference type="GeneID" id="20240691"/>
<dbReference type="EMBL" id="KB203251">
    <property type="protein sequence ID" value="ESO85783.1"/>
    <property type="molecule type" value="Genomic_DNA"/>
</dbReference>
<evidence type="ECO:0000313" key="2">
    <source>
        <dbReference type="Proteomes" id="UP000030746"/>
    </source>
</evidence>
<dbReference type="RefSeq" id="XP_009063514.1">
    <property type="nucleotide sequence ID" value="XM_009065266.1"/>
</dbReference>
<proteinExistence type="predicted"/>
<keyword evidence="2" id="KW-1185">Reference proteome</keyword>
<accession>V3Z502</accession>
<reference evidence="1 2" key="1">
    <citation type="journal article" date="2013" name="Nature">
        <title>Insights into bilaterian evolution from three spiralian genomes.</title>
        <authorList>
            <person name="Simakov O."/>
            <person name="Marletaz F."/>
            <person name="Cho S.J."/>
            <person name="Edsinger-Gonzales E."/>
            <person name="Havlak P."/>
            <person name="Hellsten U."/>
            <person name="Kuo D.H."/>
            <person name="Larsson T."/>
            <person name="Lv J."/>
            <person name="Arendt D."/>
            <person name="Savage R."/>
            <person name="Osoegawa K."/>
            <person name="de Jong P."/>
            <person name="Grimwood J."/>
            <person name="Chapman J.A."/>
            <person name="Shapiro H."/>
            <person name="Aerts A."/>
            <person name="Otillar R.P."/>
            <person name="Terry A.Y."/>
            <person name="Boore J.L."/>
            <person name="Grigoriev I.V."/>
            <person name="Lindberg D.R."/>
            <person name="Seaver E.C."/>
            <person name="Weisblat D.A."/>
            <person name="Putnam N.H."/>
            <person name="Rokhsar D.S."/>
        </authorList>
    </citation>
    <scope>NUCLEOTIDE SEQUENCE [LARGE SCALE GENOMIC DNA]</scope>
</reference>
<gene>
    <name evidence="1" type="ORF">LOTGIDRAFT_167756</name>
</gene>
<dbReference type="KEGG" id="lgi:LOTGIDRAFT_167756"/>
<dbReference type="CTD" id="20240691"/>